<proteinExistence type="predicted"/>
<evidence type="ECO:0000313" key="2">
    <source>
        <dbReference type="EMBL" id="MCG4611634.1"/>
    </source>
</evidence>
<evidence type="ECO:0000313" key="3">
    <source>
        <dbReference type="Proteomes" id="UP001298681"/>
    </source>
</evidence>
<sequence>MLACMGILLITGACALFVKYQPRILENQMLCGMMAVMGLVALLAGQGNGLFTAVQVGLGVAMAVCCTLRVRREYACRLRRQRRMRALHRAPVGAGPLKRAS</sequence>
<keyword evidence="3" id="KW-1185">Reference proteome</keyword>
<reference evidence="2 3" key="1">
    <citation type="submission" date="2022-01" db="EMBL/GenBank/DDBJ databases">
        <title>Collection of gut derived symbiotic bacterial strains cultured from healthy donors.</title>
        <authorList>
            <person name="Lin H."/>
            <person name="Kohout C."/>
            <person name="Waligurski E."/>
            <person name="Pamer E.G."/>
        </authorList>
    </citation>
    <scope>NUCLEOTIDE SEQUENCE [LARGE SCALE GENOMIC DNA]</scope>
    <source>
        <strain evidence="2 3">DFI.7.58</strain>
    </source>
</reference>
<dbReference type="RefSeq" id="WP_087235059.1">
    <property type="nucleotide sequence ID" value="NZ_JAKNHQ010000019.1"/>
</dbReference>
<name>A0ABS9MLD6_9FIRM</name>
<evidence type="ECO:0000256" key="1">
    <source>
        <dbReference type="SAM" id="Phobius"/>
    </source>
</evidence>
<keyword evidence="1" id="KW-1133">Transmembrane helix</keyword>
<dbReference type="Proteomes" id="UP001298681">
    <property type="component" value="Unassembled WGS sequence"/>
</dbReference>
<feature type="transmembrane region" description="Helical" evidence="1">
    <location>
        <begin position="39"/>
        <end position="70"/>
    </location>
</feature>
<keyword evidence="1" id="KW-0812">Transmembrane</keyword>
<dbReference type="EMBL" id="JAKNHQ010000019">
    <property type="protein sequence ID" value="MCG4611634.1"/>
    <property type="molecule type" value="Genomic_DNA"/>
</dbReference>
<protein>
    <submittedName>
        <fullName evidence="2">Uncharacterized protein</fullName>
    </submittedName>
</protein>
<accession>A0ABS9MLD6</accession>
<gene>
    <name evidence="2" type="ORF">L0P57_11930</name>
</gene>
<keyword evidence="1" id="KW-0472">Membrane</keyword>
<comment type="caution">
    <text evidence="2">The sequence shown here is derived from an EMBL/GenBank/DDBJ whole genome shotgun (WGS) entry which is preliminary data.</text>
</comment>
<organism evidence="2 3">
    <name type="scientific">Anaeromassilibacillus senegalensis</name>
    <dbReference type="NCBI Taxonomy" id="1673717"/>
    <lineage>
        <taxon>Bacteria</taxon>
        <taxon>Bacillati</taxon>
        <taxon>Bacillota</taxon>
        <taxon>Clostridia</taxon>
        <taxon>Eubacteriales</taxon>
        <taxon>Acutalibacteraceae</taxon>
        <taxon>Anaeromassilibacillus</taxon>
    </lineage>
</organism>